<comment type="catalytic activity">
    <reaction evidence="6">
        <text>[(1-&gt;4)-alpha-D-galacturonosyl methyl ester](n) + n H2O = [(1-&gt;4)-alpha-D-galacturonosyl](n) + n methanol + n H(+)</text>
        <dbReference type="Rhea" id="RHEA:22380"/>
        <dbReference type="Rhea" id="RHEA-COMP:14570"/>
        <dbReference type="Rhea" id="RHEA-COMP:14573"/>
        <dbReference type="ChEBI" id="CHEBI:15377"/>
        <dbReference type="ChEBI" id="CHEBI:15378"/>
        <dbReference type="ChEBI" id="CHEBI:17790"/>
        <dbReference type="ChEBI" id="CHEBI:140522"/>
        <dbReference type="ChEBI" id="CHEBI:140523"/>
        <dbReference type="EC" id="3.1.1.11"/>
    </reaction>
</comment>
<evidence type="ECO:0000256" key="5">
    <source>
        <dbReference type="ARBA" id="ARBA00023085"/>
    </source>
</evidence>
<gene>
    <name evidence="10" type="ORF">HU200_037294</name>
</gene>
<feature type="region of interest" description="Disordered" evidence="8">
    <location>
        <begin position="219"/>
        <end position="242"/>
    </location>
</feature>
<feature type="active site" evidence="7">
    <location>
        <position position="510"/>
    </location>
</feature>
<dbReference type="InterPro" id="IPR012334">
    <property type="entry name" value="Pectin_lyas_fold"/>
</dbReference>
<dbReference type="PANTHER" id="PTHR31321:SF118">
    <property type="entry name" value="PECTINESTERASE"/>
    <property type="match status" value="1"/>
</dbReference>
<evidence type="ECO:0000256" key="3">
    <source>
        <dbReference type="ARBA" id="ARBA00013229"/>
    </source>
</evidence>
<keyword evidence="11" id="KW-1185">Reference proteome</keyword>
<feature type="compositionally biased region" description="Polar residues" evidence="8">
    <location>
        <begin position="131"/>
        <end position="144"/>
    </location>
</feature>
<accession>A0A835EKN3</accession>
<comment type="pathway">
    <text evidence="1">Glycan metabolism; pectin degradation; 2-dehydro-3-deoxy-D-gluconate from pectin: step 1/5.</text>
</comment>
<evidence type="ECO:0000256" key="2">
    <source>
        <dbReference type="ARBA" id="ARBA00008891"/>
    </source>
</evidence>
<feature type="region of interest" description="Disordered" evidence="8">
    <location>
        <begin position="109"/>
        <end position="144"/>
    </location>
</feature>
<dbReference type="SUPFAM" id="SSF51126">
    <property type="entry name" value="Pectin lyase-like"/>
    <property type="match status" value="2"/>
</dbReference>
<evidence type="ECO:0000256" key="7">
    <source>
        <dbReference type="PROSITE-ProRule" id="PRU10040"/>
    </source>
</evidence>
<evidence type="ECO:0000313" key="10">
    <source>
        <dbReference type="EMBL" id="KAF8696383.1"/>
    </source>
</evidence>
<sequence length="838" mass="90849">MLDTAASRYYGGRLVCQVSSVAEIEERGRERFPPLPAGACRLVHAAVVRLPQASGHNLPWPVPRRGAAVIPKATAGASAAARTQKQPGLPRRPRHFGSVLCPERAHGVAVTGARRRQNEQSRHHLEGRTGFGSQTPTPRVTAPNTCMERTSCAWAVRGATRHTSVPTPLRSQLVNPDDSPSLDLCCHSSPFPFCSLLALDRSIVYPPPLHKFSLKSFPPPPTSPSFPALREEKPGPPMVTSRRCRRGTAMAVPREQFFACIAMAAVALLLAPRAPCGVAASGHSHGMRPGAHGGAAEPPPFTVNATRAEAIERQFMEWVRYMGGLRHSTFQHALARAFPSYSLVVDKNPALGDFTTIQAAIDSLPAINLVRVVIRVNAGVYTYVRRGGEKVTISAMRAFITLEGAGADSTIVQWGDTADSPTGPKGRPLGTFNSATFAVNAQYFLARNITFKNTSPVPKPGATGKQAVALRVSADNAAFVGCKFLGAQDTLYDHSGRHYYKECYIEGSVDFIFGNALSLYEVRRCSSAPAKKKNSSAQMAVAIVSGHQAPLLPAVRPLAGVRLRCAPRHGLATRRPIVTCSTTDCHVHAIARDYGALTAQNRQSMLEDTGFSFLSCRVTGSGALYLGRAWGTFSRVVFAYTYMDNIIIPRGWYNWGDPNRELYAPPPPPSPLLQCHLLPSPRFPSRTRMPLPPGASGRPAAQRPRHVSTHFANPILRTLWLFLLCATESEQKSSAILLVYRDDPAAALTCSHSGGIIPPHGRPAGPPDLIRFPLHGTPAQPHGQKRKRPMTVFYGQYKCTGPGASYAGRVAWSHELTDDEAKPFISLSFIDGTEWVRL</sequence>
<feature type="compositionally biased region" description="Basic and acidic residues" evidence="8">
    <location>
        <begin position="116"/>
        <end position="127"/>
    </location>
</feature>
<dbReference type="Gene3D" id="2.160.20.10">
    <property type="entry name" value="Single-stranded right-handed beta-helix, Pectin lyase-like"/>
    <property type="match status" value="3"/>
</dbReference>
<dbReference type="GO" id="GO:0030599">
    <property type="term" value="F:pectinesterase activity"/>
    <property type="evidence" value="ECO:0007669"/>
    <property type="project" value="UniProtKB-EC"/>
</dbReference>
<keyword evidence="5" id="KW-0063">Aspartyl esterase</keyword>
<evidence type="ECO:0000256" key="6">
    <source>
        <dbReference type="ARBA" id="ARBA00047928"/>
    </source>
</evidence>
<dbReference type="OrthoDB" id="2019149at2759"/>
<reference evidence="10" key="1">
    <citation type="submission" date="2020-07" db="EMBL/GenBank/DDBJ databases">
        <title>Genome sequence and genetic diversity analysis of an under-domesticated orphan crop, white fonio (Digitaria exilis).</title>
        <authorList>
            <person name="Bennetzen J.L."/>
            <person name="Chen S."/>
            <person name="Ma X."/>
            <person name="Wang X."/>
            <person name="Yssel A.E.J."/>
            <person name="Chaluvadi S.R."/>
            <person name="Johnson M."/>
            <person name="Gangashetty P."/>
            <person name="Hamidou F."/>
            <person name="Sanogo M.D."/>
            <person name="Zwaenepoel A."/>
            <person name="Wallace J."/>
            <person name="Van De Peer Y."/>
            <person name="Van Deynze A."/>
        </authorList>
    </citation>
    <scope>NUCLEOTIDE SEQUENCE</scope>
    <source>
        <tissue evidence="10">Leaves</tissue>
    </source>
</reference>
<evidence type="ECO:0000256" key="8">
    <source>
        <dbReference type="SAM" id="MobiDB-lite"/>
    </source>
</evidence>
<dbReference type="InterPro" id="IPR000070">
    <property type="entry name" value="Pectinesterase_cat"/>
</dbReference>
<dbReference type="GO" id="GO:0042545">
    <property type="term" value="P:cell wall modification"/>
    <property type="evidence" value="ECO:0007669"/>
    <property type="project" value="InterPro"/>
</dbReference>
<feature type="domain" description="Pectinesterase catalytic" evidence="9">
    <location>
        <begin position="351"/>
        <end position="529"/>
    </location>
</feature>
<feature type="domain" description="Pectinesterase catalytic" evidence="9">
    <location>
        <begin position="593"/>
        <end position="657"/>
    </location>
</feature>
<name>A0A835EKN3_9POAL</name>
<dbReference type="PROSITE" id="PS00503">
    <property type="entry name" value="PECTINESTERASE_2"/>
    <property type="match status" value="1"/>
</dbReference>
<dbReference type="UniPathway" id="UPA00545">
    <property type="reaction ID" value="UER00823"/>
</dbReference>
<dbReference type="EC" id="3.1.1.11" evidence="3"/>
<dbReference type="Pfam" id="PF01095">
    <property type="entry name" value="Pectinesterase"/>
    <property type="match status" value="2"/>
</dbReference>
<evidence type="ECO:0000256" key="4">
    <source>
        <dbReference type="ARBA" id="ARBA00022801"/>
    </source>
</evidence>
<organism evidence="10 11">
    <name type="scientific">Digitaria exilis</name>
    <dbReference type="NCBI Taxonomy" id="1010633"/>
    <lineage>
        <taxon>Eukaryota</taxon>
        <taxon>Viridiplantae</taxon>
        <taxon>Streptophyta</taxon>
        <taxon>Embryophyta</taxon>
        <taxon>Tracheophyta</taxon>
        <taxon>Spermatophyta</taxon>
        <taxon>Magnoliopsida</taxon>
        <taxon>Liliopsida</taxon>
        <taxon>Poales</taxon>
        <taxon>Poaceae</taxon>
        <taxon>PACMAD clade</taxon>
        <taxon>Panicoideae</taxon>
        <taxon>Panicodae</taxon>
        <taxon>Paniceae</taxon>
        <taxon>Anthephorinae</taxon>
        <taxon>Digitaria</taxon>
    </lineage>
</organism>
<dbReference type="EMBL" id="JACEFO010001882">
    <property type="protein sequence ID" value="KAF8696383.1"/>
    <property type="molecule type" value="Genomic_DNA"/>
</dbReference>
<proteinExistence type="inferred from homology"/>
<comment type="caution">
    <text evidence="10">The sequence shown here is derived from an EMBL/GenBank/DDBJ whole genome shotgun (WGS) entry which is preliminary data.</text>
</comment>
<dbReference type="Proteomes" id="UP000636709">
    <property type="component" value="Unassembled WGS sequence"/>
</dbReference>
<dbReference type="GO" id="GO:0045490">
    <property type="term" value="P:pectin catabolic process"/>
    <property type="evidence" value="ECO:0007669"/>
    <property type="project" value="UniProtKB-UniPathway"/>
</dbReference>
<dbReference type="AlphaFoldDB" id="A0A835EKN3"/>
<evidence type="ECO:0000313" key="11">
    <source>
        <dbReference type="Proteomes" id="UP000636709"/>
    </source>
</evidence>
<evidence type="ECO:0000259" key="9">
    <source>
        <dbReference type="Pfam" id="PF01095"/>
    </source>
</evidence>
<protein>
    <recommendedName>
        <fullName evidence="3">pectinesterase</fullName>
        <ecNumber evidence="3">3.1.1.11</ecNumber>
    </recommendedName>
</protein>
<evidence type="ECO:0000256" key="1">
    <source>
        <dbReference type="ARBA" id="ARBA00005184"/>
    </source>
</evidence>
<dbReference type="PANTHER" id="PTHR31321">
    <property type="entry name" value="ACYL-COA THIOESTER HYDROLASE YBHC-RELATED"/>
    <property type="match status" value="1"/>
</dbReference>
<comment type="similarity">
    <text evidence="2">Belongs to the pectinesterase family.</text>
</comment>
<dbReference type="InterPro" id="IPR011050">
    <property type="entry name" value="Pectin_lyase_fold/virulence"/>
</dbReference>
<keyword evidence="4" id="KW-0378">Hydrolase</keyword>
<dbReference type="InterPro" id="IPR033131">
    <property type="entry name" value="Pectinesterase_Asp_AS"/>
</dbReference>